<feature type="region of interest" description="Disordered" evidence="1">
    <location>
        <begin position="188"/>
        <end position="217"/>
    </location>
</feature>
<name>A0A517T2M7_9BACT</name>
<organism evidence="2 3">
    <name type="scientific">Stieleria bergensis</name>
    <dbReference type="NCBI Taxonomy" id="2528025"/>
    <lineage>
        <taxon>Bacteria</taxon>
        <taxon>Pseudomonadati</taxon>
        <taxon>Planctomycetota</taxon>
        <taxon>Planctomycetia</taxon>
        <taxon>Pirellulales</taxon>
        <taxon>Pirellulaceae</taxon>
        <taxon>Stieleria</taxon>
    </lineage>
</organism>
<dbReference type="AlphaFoldDB" id="A0A517T2M7"/>
<gene>
    <name evidence="2" type="ORF">SV7mr_51790</name>
</gene>
<evidence type="ECO:0000313" key="3">
    <source>
        <dbReference type="Proteomes" id="UP000315003"/>
    </source>
</evidence>
<protein>
    <submittedName>
        <fullName evidence="2">Uncharacterized protein</fullName>
    </submittedName>
</protein>
<keyword evidence="3" id="KW-1185">Reference proteome</keyword>
<evidence type="ECO:0000313" key="2">
    <source>
        <dbReference type="EMBL" id="QDT62629.1"/>
    </source>
</evidence>
<accession>A0A517T2M7</accession>
<reference evidence="2 3" key="1">
    <citation type="submission" date="2019-02" db="EMBL/GenBank/DDBJ databases">
        <title>Deep-cultivation of Planctomycetes and their phenomic and genomic characterization uncovers novel biology.</title>
        <authorList>
            <person name="Wiegand S."/>
            <person name="Jogler M."/>
            <person name="Boedeker C."/>
            <person name="Pinto D."/>
            <person name="Vollmers J."/>
            <person name="Rivas-Marin E."/>
            <person name="Kohn T."/>
            <person name="Peeters S.H."/>
            <person name="Heuer A."/>
            <person name="Rast P."/>
            <person name="Oberbeckmann S."/>
            <person name="Bunk B."/>
            <person name="Jeske O."/>
            <person name="Meyerdierks A."/>
            <person name="Storesund J.E."/>
            <person name="Kallscheuer N."/>
            <person name="Luecker S."/>
            <person name="Lage O.M."/>
            <person name="Pohl T."/>
            <person name="Merkel B.J."/>
            <person name="Hornburger P."/>
            <person name="Mueller R.-W."/>
            <person name="Bruemmer F."/>
            <person name="Labrenz M."/>
            <person name="Spormann A.M."/>
            <person name="Op den Camp H."/>
            <person name="Overmann J."/>
            <person name="Amann R."/>
            <person name="Jetten M.S.M."/>
            <person name="Mascher T."/>
            <person name="Medema M.H."/>
            <person name="Devos D.P."/>
            <person name="Kaster A.-K."/>
            <person name="Ovreas L."/>
            <person name="Rohde M."/>
            <person name="Galperin M.Y."/>
            <person name="Jogler C."/>
        </authorList>
    </citation>
    <scope>NUCLEOTIDE SEQUENCE [LARGE SCALE GENOMIC DNA]</scope>
    <source>
        <strain evidence="2 3">SV_7m_r</strain>
    </source>
</reference>
<proteinExistence type="predicted"/>
<dbReference type="Proteomes" id="UP000315003">
    <property type="component" value="Chromosome"/>
</dbReference>
<sequence length="240" mass="26516">MFAKCLAMKGKVTQERHPHGCRVNYTLDILRSLSFKSKVNDRCSGSFMESEAIDRDSVSRQLKKVCGMSAFTITEALFSVVVISILEQGSDSERIQMDRDLRQQVDSGVTALQILTDLCPSEPNHRIRLKDGKPHVAPQTYGVNFGTWLGDDPRMEAIGDGAMVVNGGLATTFTPNDQVLDRHAGGNWGIEFSSQQEGKSDQRATDAGMTSRSDQSRAVHVAWRDGSVRAISESIKRPIW</sequence>
<evidence type="ECO:0000256" key="1">
    <source>
        <dbReference type="SAM" id="MobiDB-lite"/>
    </source>
</evidence>
<dbReference type="EMBL" id="CP036272">
    <property type="protein sequence ID" value="QDT62629.1"/>
    <property type="molecule type" value="Genomic_DNA"/>
</dbReference>